<proteinExistence type="predicted"/>
<comment type="caution">
    <text evidence="2">The sequence shown here is derived from an EMBL/GenBank/DDBJ whole genome shotgun (WGS) entry which is preliminary data.</text>
</comment>
<feature type="transmembrane region" description="Helical" evidence="1">
    <location>
        <begin position="20"/>
        <end position="40"/>
    </location>
</feature>
<feature type="transmembrane region" description="Helical" evidence="1">
    <location>
        <begin position="150"/>
        <end position="169"/>
    </location>
</feature>
<evidence type="ECO:0008006" key="4">
    <source>
        <dbReference type="Google" id="ProtNLM"/>
    </source>
</evidence>
<sequence length="250" mass="26430">MNRTVFRVEWYRWLRTRRLVALVAAFVLFGFVSLLGAKYLPDLIGHSSEIQLLKVPDWRDGLQQYVKNTGLLVAAVAMILAAQACALRDTDPIGIFYYSREVSPVRLFLPRIAVAAGVIGAAALAGAVVALYECWALFGRYPLGPAVGSLAVQALAVMLFAVFAAGLAARTRSAGIAAGVTAGIYICCLLFSAVPKAQPYLPTTALQPAIDAATWSLADAAKSLLALLILTALALAAALSAPIRTIRTAA</sequence>
<organism evidence="2 3">
    <name type="scientific">Nocardia terrae</name>
    <dbReference type="NCBI Taxonomy" id="2675851"/>
    <lineage>
        <taxon>Bacteria</taxon>
        <taxon>Bacillati</taxon>
        <taxon>Actinomycetota</taxon>
        <taxon>Actinomycetes</taxon>
        <taxon>Mycobacteriales</taxon>
        <taxon>Nocardiaceae</taxon>
        <taxon>Nocardia</taxon>
    </lineage>
</organism>
<accession>A0A7K1UVR1</accession>
<feature type="transmembrane region" description="Helical" evidence="1">
    <location>
        <begin position="176"/>
        <end position="194"/>
    </location>
</feature>
<evidence type="ECO:0000313" key="3">
    <source>
        <dbReference type="Proteomes" id="UP000466794"/>
    </source>
</evidence>
<keyword evidence="1" id="KW-0812">Transmembrane</keyword>
<keyword evidence="1" id="KW-1133">Transmembrane helix</keyword>
<dbReference type="Proteomes" id="UP000466794">
    <property type="component" value="Unassembled WGS sequence"/>
</dbReference>
<protein>
    <recommendedName>
        <fullName evidence="4">ABC transporter permease</fullName>
    </recommendedName>
</protein>
<dbReference type="RefSeq" id="WP_157387954.1">
    <property type="nucleotide sequence ID" value="NZ_WRPP01000002.1"/>
</dbReference>
<keyword evidence="1" id="KW-0472">Membrane</keyword>
<evidence type="ECO:0000256" key="1">
    <source>
        <dbReference type="SAM" id="Phobius"/>
    </source>
</evidence>
<gene>
    <name evidence="2" type="ORF">GPX89_14625</name>
</gene>
<evidence type="ECO:0000313" key="2">
    <source>
        <dbReference type="EMBL" id="MVU78476.1"/>
    </source>
</evidence>
<name>A0A7K1UVR1_9NOCA</name>
<dbReference type="EMBL" id="WRPP01000002">
    <property type="protein sequence ID" value="MVU78476.1"/>
    <property type="molecule type" value="Genomic_DNA"/>
</dbReference>
<reference evidence="2 3" key="1">
    <citation type="submission" date="2019-12" db="EMBL/GenBank/DDBJ databases">
        <title>Nocardia sp. nov. ET3-3 isolated from soil.</title>
        <authorList>
            <person name="Kanchanasin P."/>
            <person name="Tanasupawat S."/>
            <person name="Yuki M."/>
            <person name="Kudo T."/>
        </authorList>
    </citation>
    <scope>NUCLEOTIDE SEQUENCE [LARGE SCALE GENOMIC DNA]</scope>
    <source>
        <strain evidence="2 3">ET3-3</strain>
    </source>
</reference>
<feature type="transmembrane region" description="Helical" evidence="1">
    <location>
        <begin position="108"/>
        <end position="138"/>
    </location>
</feature>
<feature type="transmembrane region" description="Helical" evidence="1">
    <location>
        <begin position="69"/>
        <end position="87"/>
    </location>
</feature>
<feature type="transmembrane region" description="Helical" evidence="1">
    <location>
        <begin position="224"/>
        <end position="243"/>
    </location>
</feature>
<dbReference type="AlphaFoldDB" id="A0A7K1UVR1"/>
<keyword evidence="3" id="KW-1185">Reference proteome</keyword>